<dbReference type="GO" id="GO:0031261">
    <property type="term" value="C:DNA replication preinitiation complex"/>
    <property type="evidence" value="ECO:0007669"/>
    <property type="project" value="TreeGrafter"/>
</dbReference>
<dbReference type="GO" id="GO:0003688">
    <property type="term" value="F:DNA replication origin binding"/>
    <property type="evidence" value="ECO:0007669"/>
    <property type="project" value="TreeGrafter"/>
</dbReference>
<dbReference type="OrthoDB" id="10265211at2759"/>
<organism evidence="2 3">
    <name type="scientific">Hydatigena taeniaeformis</name>
    <name type="common">Feline tapeworm</name>
    <name type="synonym">Taenia taeniaeformis</name>
    <dbReference type="NCBI Taxonomy" id="6205"/>
    <lineage>
        <taxon>Eukaryota</taxon>
        <taxon>Metazoa</taxon>
        <taxon>Spiralia</taxon>
        <taxon>Lophotrochozoa</taxon>
        <taxon>Platyhelminthes</taxon>
        <taxon>Cestoda</taxon>
        <taxon>Eucestoda</taxon>
        <taxon>Cyclophyllidea</taxon>
        <taxon>Taeniidae</taxon>
        <taxon>Hydatigera</taxon>
    </lineage>
</organism>
<evidence type="ECO:0000259" key="1">
    <source>
        <dbReference type="Pfam" id="PF18137"/>
    </source>
</evidence>
<proteinExistence type="predicted"/>
<dbReference type="GO" id="GO:0006270">
    <property type="term" value="P:DNA replication initiation"/>
    <property type="evidence" value="ECO:0007669"/>
    <property type="project" value="TreeGrafter"/>
</dbReference>
<reference evidence="2 3" key="1">
    <citation type="submission" date="2018-11" db="EMBL/GenBank/DDBJ databases">
        <authorList>
            <consortium name="Pathogen Informatics"/>
        </authorList>
    </citation>
    <scope>NUCLEOTIDE SEQUENCE [LARGE SCALE GENOMIC DNA]</scope>
</reference>
<dbReference type="Pfam" id="PF18137">
    <property type="entry name" value="WHD_ORC"/>
    <property type="match status" value="1"/>
</dbReference>
<accession>A0A3P7HL63</accession>
<dbReference type="EMBL" id="UYWX01021693">
    <property type="protein sequence ID" value="VDM35412.1"/>
    <property type="molecule type" value="Genomic_DNA"/>
</dbReference>
<dbReference type="GO" id="GO:0005664">
    <property type="term" value="C:nuclear origin of replication recognition complex"/>
    <property type="evidence" value="ECO:0007669"/>
    <property type="project" value="InterPro"/>
</dbReference>
<feature type="domain" description="Origin recognition complex subunit 3 winged helix C-terminal" evidence="1">
    <location>
        <begin position="82"/>
        <end position="174"/>
    </location>
</feature>
<dbReference type="GO" id="GO:0005656">
    <property type="term" value="C:nuclear pre-replicative complex"/>
    <property type="evidence" value="ECO:0007669"/>
    <property type="project" value="TreeGrafter"/>
</dbReference>
<dbReference type="PANTHER" id="PTHR12748">
    <property type="entry name" value="ORIGIN RECOGNITION COMPLEX SUBUNIT 3"/>
    <property type="match status" value="1"/>
</dbReference>
<name>A0A3P7HL63_HYDTA</name>
<sequence>MLASKPSSTLPISSLWKQTLEEFGKWLFEVLSPDNDSSRNLVPAPYNLPFYEVFYGPTQEAEIMALTRNLNPPLIKSIQDALCNTDCFFPIADHFDSTVLDLCVAYKIYRESSSLINVYDWLIAFDAILEPSSAPADTGPSRLIRSRFLRALLDLEQMGLVRRTKRRRDHAQKMPVMEVPVRP</sequence>
<dbReference type="InterPro" id="IPR020795">
    <property type="entry name" value="ORC3"/>
</dbReference>
<dbReference type="AlphaFoldDB" id="A0A3P7HL63"/>
<dbReference type="InterPro" id="IPR040855">
    <property type="entry name" value="ORC_WH_C"/>
</dbReference>
<dbReference type="PANTHER" id="PTHR12748:SF0">
    <property type="entry name" value="ORIGIN RECOGNITION COMPLEX SUBUNIT 3"/>
    <property type="match status" value="1"/>
</dbReference>
<dbReference type="Proteomes" id="UP000274429">
    <property type="component" value="Unassembled WGS sequence"/>
</dbReference>
<evidence type="ECO:0000313" key="3">
    <source>
        <dbReference type="Proteomes" id="UP000274429"/>
    </source>
</evidence>
<keyword evidence="3" id="KW-1185">Reference proteome</keyword>
<protein>
    <recommendedName>
        <fullName evidence="1">Origin recognition complex subunit 3 winged helix C-terminal domain-containing protein</fullName>
    </recommendedName>
</protein>
<gene>
    <name evidence="2" type="ORF">TTAC_LOCUS10432</name>
</gene>
<evidence type="ECO:0000313" key="2">
    <source>
        <dbReference type="EMBL" id="VDM35412.1"/>
    </source>
</evidence>